<evidence type="ECO:0000313" key="3">
    <source>
        <dbReference type="Proteomes" id="UP000599074"/>
    </source>
</evidence>
<accession>A0A8J3TFX8</accession>
<feature type="domain" description="ThuA-like" evidence="1">
    <location>
        <begin position="4"/>
        <end position="207"/>
    </location>
</feature>
<dbReference type="PANTHER" id="PTHR40469:SF2">
    <property type="entry name" value="GALACTOSE-BINDING DOMAIN-LIKE SUPERFAMILY PROTEIN"/>
    <property type="match status" value="1"/>
</dbReference>
<protein>
    <submittedName>
        <fullName evidence="2">Crp/Fnr family transcriptional regulator</fullName>
    </submittedName>
</protein>
<dbReference type="SUPFAM" id="SSF52317">
    <property type="entry name" value="Class I glutamine amidotransferase-like"/>
    <property type="match status" value="1"/>
</dbReference>
<comment type="caution">
    <text evidence="2">The sequence shown here is derived from an EMBL/GenBank/DDBJ whole genome shotgun (WGS) entry which is preliminary data.</text>
</comment>
<dbReference type="AlphaFoldDB" id="A0A8J3TFX8"/>
<evidence type="ECO:0000259" key="1">
    <source>
        <dbReference type="Pfam" id="PF06283"/>
    </source>
</evidence>
<dbReference type="Proteomes" id="UP000599074">
    <property type="component" value="Unassembled WGS sequence"/>
</dbReference>
<dbReference type="RefSeq" id="WP_239088523.1">
    <property type="nucleotide sequence ID" value="NZ_BOON01000069.1"/>
</dbReference>
<reference evidence="2" key="1">
    <citation type="submission" date="2021-01" db="EMBL/GenBank/DDBJ databases">
        <title>Whole genome shotgun sequence of Planosporangium mesophilum NBRC 109066.</title>
        <authorList>
            <person name="Komaki H."/>
            <person name="Tamura T."/>
        </authorList>
    </citation>
    <scope>NUCLEOTIDE SEQUENCE</scope>
    <source>
        <strain evidence="2">NBRC 109066</strain>
    </source>
</reference>
<organism evidence="2 3">
    <name type="scientific">Planosporangium mesophilum</name>
    <dbReference type="NCBI Taxonomy" id="689768"/>
    <lineage>
        <taxon>Bacteria</taxon>
        <taxon>Bacillati</taxon>
        <taxon>Actinomycetota</taxon>
        <taxon>Actinomycetes</taxon>
        <taxon>Micromonosporales</taxon>
        <taxon>Micromonosporaceae</taxon>
        <taxon>Planosporangium</taxon>
    </lineage>
</organism>
<keyword evidence="3" id="KW-1185">Reference proteome</keyword>
<gene>
    <name evidence="2" type="ORF">Pme01_57950</name>
</gene>
<dbReference type="InterPro" id="IPR029010">
    <property type="entry name" value="ThuA-like"/>
</dbReference>
<proteinExistence type="predicted"/>
<dbReference type="PANTHER" id="PTHR40469">
    <property type="entry name" value="SECRETED GLYCOSYL HYDROLASE"/>
    <property type="match status" value="1"/>
</dbReference>
<name>A0A8J3TFX8_9ACTN</name>
<dbReference type="InterPro" id="IPR029062">
    <property type="entry name" value="Class_I_gatase-like"/>
</dbReference>
<dbReference type="Gene3D" id="3.40.50.880">
    <property type="match status" value="1"/>
</dbReference>
<dbReference type="Pfam" id="PF06283">
    <property type="entry name" value="ThuA"/>
    <property type="match status" value="1"/>
</dbReference>
<sequence length="210" mass="22878">MSGRLLVFTRTLGYRHESIPAGIEAVRELAGMKVDATEEPDAFAGYDAVVFLNTSGDVLDDAGRSAFENYIRDGGNYVGVHGAADTGYDWPFYGRLVGAWFDRHPEVQPATVRVVDADHPATAGLDPEWAHTDEWYDFRANPRGRVRVLATVDESSYSGGTMGADHPIAWCHENLGGRAFYTALGHTVEAYADPAFRRHLAGGLRYAVGG</sequence>
<dbReference type="EMBL" id="BOON01000069">
    <property type="protein sequence ID" value="GII26198.1"/>
    <property type="molecule type" value="Genomic_DNA"/>
</dbReference>
<evidence type="ECO:0000313" key="2">
    <source>
        <dbReference type="EMBL" id="GII26198.1"/>
    </source>
</evidence>